<keyword evidence="5" id="KW-1185">Reference proteome</keyword>
<protein>
    <recommendedName>
        <fullName evidence="3">Cyclodipeptide synthase</fullName>
    </recommendedName>
</protein>
<gene>
    <name evidence="4" type="ORF">VQ7734_01753</name>
</gene>
<dbReference type="Proteomes" id="UP000184600">
    <property type="component" value="Unassembled WGS sequence"/>
</dbReference>
<evidence type="ECO:0000313" key="5">
    <source>
        <dbReference type="Proteomes" id="UP000184600"/>
    </source>
</evidence>
<organism evidence="4 5">
    <name type="scientific">Vibrio quintilis</name>
    <dbReference type="NCBI Taxonomy" id="1117707"/>
    <lineage>
        <taxon>Bacteria</taxon>
        <taxon>Pseudomonadati</taxon>
        <taxon>Pseudomonadota</taxon>
        <taxon>Gammaproteobacteria</taxon>
        <taxon>Vibrionales</taxon>
        <taxon>Vibrionaceae</taxon>
        <taxon>Vibrio</taxon>
    </lineage>
</organism>
<dbReference type="NCBIfam" id="TIGR04539">
    <property type="entry name" value="tRNA_cyclodipep"/>
    <property type="match status" value="1"/>
</dbReference>
<accession>A0A1M7YTS6</accession>
<evidence type="ECO:0000256" key="2">
    <source>
        <dbReference type="ARBA" id="ARBA00022679"/>
    </source>
</evidence>
<dbReference type="GO" id="GO:0016755">
    <property type="term" value="F:aminoacyltransferase activity"/>
    <property type="evidence" value="ECO:0007669"/>
    <property type="project" value="InterPro"/>
</dbReference>
<comment type="similarity">
    <text evidence="1">Belongs to the CDPS family.</text>
</comment>
<proteinExistence type="inferred from homology"/>
<evidence type="ECO:0000256" key="1">
    <source>
        <dbReference type="ARBA" id="ARBA00006034"/>
    </source>
</evidence>
<dbReference type="InterPro" id="IPR030903">
    <property type="entry name" value="CDPS"/>
</dbReference>
<dbReference type="AlphaFoldDB" id="A0A1M7YTS6"/>
<dbReference type="OrthoDB" id="5859701at2"/>
<dbReference type="EMBL" id="FRFG01000019">
    <property type="protein sequence ID" value="SHO55992.1"/>
    <property type="molecule type" value="Genomic_DNA"/>
</dbReference>
<sequence>MNQQLQYKGEIQRVSPKMKRDFLKTRPKCFVGVSLSNPCFSGAKFEGLIRFIAARYNECTFLLGDHIHRLTLQITQGFGDTQAKEIALNMGQIYIQQHRHLWEKFYQDTTFNFIKGSDVYDDQRVTDYFIRIQATYNNYPDFTQAVNGFARTFISRALNDDELTEKAIALSSQYVLEELAETCLMVNEGHQVLVYPGSLAIFEKIADGNFSMLPQELGTLINVSVRLKKRKQVDFSLS</sequence>
<evidence type="ECO:0000313" key="4">
    <source>
        <dbReference type="EMBL" id="SHO55992.1"/>
    </source>
</evidence>
<dbReference type="InterPro" id="IPR038622">
    <property type="entry name" value="CDPS_sf"/>
</dbReference>
<dbReference type="RefSeq" id="WP_073581503.1">
    <property type="nucleotide sequence ID" value="NZ_AP024897.1"/>
</dbReference>
<name>A0A1M7YTS6_9VIBR</name>
<evidence type="ECO:0000256" key="3">
    <source>
        <dbReference type="ARBA" id="ARBA00030771"/>
    </source>
</evidence>
<reference evidence="5" key="1">
    <citation type="submission" date="2016-12" db="EMBL/GenBank/DDBJ databases">
        <authorList>
            <person name="Rodrigo-Torres L."/>
            <person name="Arahal R.D."/>
            <person name="Lucena T."/>
        </authorList>
    </citation>
    <scope>NUCLEOTIDE SEQUENCE [LARGE SCALE GENOMIC DNA]</scope>
</reference>
<dbReference type="Gene3D" id="3.40.50.11710">
    <property type="entry name" value="Cyclodipeptide synthase"/>
    <property type="match status" value="1"/>
</dbReference>
<keyword evidence="2" id="KW-0808">Transferase</keyword>
<dbReference type="Pfam" id="PF16715">
    <property type="entry name" value="CDPS"/>
    <property type="match status" value="1"/>
</dbReference>